<sequence>MSEPFHYQTEFVLDRSHYEECFDESAKPQPGWRPYAKAMGFVVFGFVLIAMPIEDVIGYLFIGLAAVEGLSVKFRRPWWLWRQLMSKAANHSVNFELDDDGIRISSDYVNQSIRWQQIDSIDATDRGYLLNIGKGRSYVSRRVLNDEANAFICGKIKS</sequence>
<gene>
    <name evidence="3" type="ORF">L2725_03035</name>
</gene>
<comment type="caution">
    <text evidence="3">The sequence shown here is derived from an EMBL/GenBank/DDBJ whole genome shotgun (WGS) entry which is preliminary data.</text>
</comment>
<evidence type="ECO:0000256" key="1">
    <source>
        <dbReference type="SAM" id="Phobius"/>
    </source>
</evidence>
<feature type="transmembrane region" description="Helical" evidence="1">
    <location>
        <begin position="38"/>
        <end position="67"/>
    </location>
</feature>
<dbReference type="Pfam" id="PF14317">
    <property type="entry name" value="YcxB"/>
    <property type="match status" value="1"/>
</dbReference>
<reference evidence="3 4" key="1">
    <citation type="submission" date="2022-01" db="EMBL/GenBank/DDBJ databases">
        <title>Whole genome-based taxonomy of the Shewanellaceae.</title>
        <authorList>
            <person name="Martin-Rodriguez A.J."/>
        </authorList>
    </citation>
    <scope>NUCLEOTIDE SEQUENCE [LARGE SCALE GENOMIC DNA]</scope>
    <source>
        <strain evidence="3 4">DSM 21332</strain>
    </source>
</reference>
<feature type="domain" description="YcxB-like C-terminal" evidence="2">
    <location>
        <begin position="97"/>
        <end position="149"/>
    </location>
</feature>
<evidence type="ECO:0000259" key="2">
    <source>
        <dbReference type="Pfam" id="PF14317"/>
    </source>
</evidence>
<dbReference type="Proteomes" id="UP001202831">
    <property type="component" value="Unassembled WGS sequence"/>
</dbReference>
<evidence type="ECO:0000313" key="4">
    <source>
        <dbReference type="Proteomes" id="UP001202831"/>
    </source>
</evidence>
<keyword evidence="4" id="KW-1185">Reference proteome</keyword>
<organism evidence="3 4">
    <name type="scientific">Shewanella corallii</name>
    <dbReference type="NCBI Taxonomy" id="560080"/>
    <lineage>
        <taxon>Bacteria</taxon>
        <taxon>Pseudomonadati</taxon>
        <taxon>Pseudomonadota</taxon>
        <taxon>Gammaproteobacteria</taxon>
        <taxon>Alteromonadales</taxon>
        <taxon>Shewanellaceae</taxon>
        <taxon>Shewanella</taxon>
    </lineage>
</organism>
<proteinExistence type="predicted"/>
<dbReference type="InterPro" id="IPR025588">
    <property type="entry name" value="YcxB-like_C"/>
</dbReference>
<accession>A0ABT0N4H0</accession>
<dbReference type="EMBL" id="JAKIKT010000001">
    <property type="protein sequence ID" value="MCL2912766.1"/>
    <property type="molecule type" value="Genomic_DNA"/>
</dbReference>
<protein>
    <submittedName>
        <fullName evidence="3">YcxB family protein</fullName>
    </submittedName>
</protein>
<dbReference type="RefSeq" id="WP_249247585.1">
    <property type="nucleotide sequence ID" value="NZ_JAKIKT010000001.1"/>
</dbReference>
<keyword evidence="1" id="KW-0472">Membrane</keyword>
<name>A0ABT0N4H0_9GAMM</name>
<keyword evidence="1" id="KW-0812">Transmembrane</keyword>
<keyword evidence="1" id="KW-1133">Transmembrane helix</keyword>
<evidence type="ECO:0000313" key="3">
    <source>
        <dbReference type="EMBL" id="MCL2912766.1"/>
    </source>
</evidence>